<dbReference type="Proteomes" id="UP001295444">
    <property type="component" value="Chromosome 14"/>
</dbReference>
<evidence type="ECO:0000313" key="1">
    <source>
        <dbReference type="EMBL" id="CAH2329448.1"/>
    </source>
</evidence>
<accession>A0AAD1TM30</accession>
<gene>
    <name evidence="1" type="ORF">PECUL_23A027999</name>
</gene>
<proteinExistence type="predicted"/>
<organism evidence="1 2">
    <name type="scientific">Pelobates cultripes</name>
    <name type="common">Western spadefoot toad</name>
    <dbReference type="NCBI Taxonomy" id="61616"/>
    <lineage>
        <taxon>Eukaryota</taxon>
        <taxon>Metazoa</taxon>
        <taxon>Chordata</taxon>
        <taxon>Craniata</taxon>
        <taxon>Vertebrata</taxon>
        <taxon>Euteleostomi</taxon>
        <taxon>Amphibia</taxon>
        <taxon>Batrachia</taxon>
        <taxon>Anura</taxon>
        <taxon>Pelobatoidea</taxon>
        <taxon>Pelobatidae</taxon>
        <taxon>Pelobates</taxon>
    </lineage>
</organism>
<name>A0AAD1TM30_PELCU</name>
<dbReference type="AlphaFoldDB" id="A0AAD1TM30"/>
<keyword evidence="2" id="KW-1185">Reference proteome</keyword>
<evidence type="ECO:0000313" key="2">
    <source>
        <dbReference type="Proteomes" id="UP001295444"/>
    </source>
</evidence>
<feature type="non-terminal residue" evidence="1">
    <location>
        <position position="1"/>
    </location>
</feature>
<reference evidence="1" key="1">
    <citation type="submission" date="2022-03" db="EMBL/GenBank/DDBJ databases">
        <authorList>
            <person name="Alioto T."/>
            <person name="Alioto T."/>
            <person name="Gomez Garrido J."/>
        </authorList>
    </citation>
    <scope>NUCLEOTIDE SEQUENCE</scope>
</reference>
<dbReference type="EMBL" id="OW240925">
    <property type="protein sequence ID" value="CAH2329448.1"/>
    <property type="molecule type" value="Genomic_DNA"/>
</dbReference>
<protein>
    <submittedName>
        <fullName evidence="1">Uncharacterized protein</fullName>
    </submittedName>
</protein>
<sequence length="174" mass="19295">IGGYIDKSDPWSSNSYLNLLASYSRVSNSTDCWICGTISFSEESSYPYVGVPWTLEELKQYNNTGFGWYREEGKPQSLDRLHIINRPQEGAICISSHNNGANATKMGYSNCTSAWVKGYGNEQHWAMTVKDSSPMIIVTVSFPEVCIFCVVIGPIDGYLLNGKENVTLDQSSPP</sequence>